<comment type="caution">
    <text evidence="2">The sequence shown here is derived from an EMBL/GenBank/DDBJ whole genome shotgun (WGS) entry which is preliminary data.</text>
</comment>
<evidence type="ECO:0000256" key="1">
    <source>
        <dbReference type="SAM" id="SignalP"/>
    </source>
</evidence>
<dbReference type="InterPro" id="IPR032871">
    <property type="entry name" value="AHH_dom_containing"/>
</dbReference>
<dbReference type="eggNOG" id="COG4223">
    <property type="taxonomic scope" value="Bacteria"/>
</dbReference>
<reference evidence="2" key="1">
    <citation type="submission" date="2013-05" db="EMBL/GenBank/DDBJ databases">
        <title>Genome assembly of Cystobacter fuscus DSM 2262.</title>
        <authorList>
            <person name="Sharma G."/>
            <person name="Khatri I."/>
            <person name="Kaur C."/>
            <person name="Mayilraj S."/>
            <person name="Subramanian S."/>
        </authorList>
    </citation>
    <scope>NUCLEOTIDE SEQUENCE [LARGE SCALE GENOMIC DNA]</scope>
    <source>
        <strain evidence="2">DSM 2262</strain>
    </source>
</reference>
<accession>S9QAA2</accession>
<keyword evidence="1" id="KW-0732">Signal</keyword>
<dbReference type="Proteomes" id="UP000011682">
    <property type="component" value="Unassembled WGS sequence"/>
</dbReference>
<organism evidence="2 3">
    <name type="scientific">Cystobacter fuscus (strain ATCC 25194 / DSM 2262 / NBRC 100088 / M29)</name>
    <dbReference type="NCBI Taxonomy" id="1242864"/>
    <lineage>
        <taxon>Bacteria</taxon>
        <taxon>Pseudomonadati</taxon>
        <taxon>Myxococcota</taxon>
        <taxon>Myxococcia</taxon>
        <taxon>Myxococcales</taxon>
        <taxon>Cystobacterineae</taxon>
        <taxon>Archangiaceae</taxon>
        <taxon>Cystobacter</taxon>
    </lineage>
</organism>
<proteinExistence type="predicted"/>
<feature type="signal peptide" evidence="1">
    <location>
        <begin position="1"/>
        <end position="31"/>
    </location>
</feature>
<feature type="chain" id="PRO_5004555138" evidence="1">
    <location>
        <begin position="32"/>
        <end position="444"/>
    </location>
</feature>
<keyword evidence="3" id="KW-1185">Reference proteome</keyword>
<keyword evidence="2" id="KW-0449">Lipoprotein</keyword>
<dbReference type="Pfam" id="PF14412">
    <property type="entry name" value="AHH"/>
    <property type="match status" value="1"/>
</dbReference>
<evidence type="ECO:0000313" key="3">
    <source>
        <dbReference type="Proteomes" id="UP000011682"/>
    </source>
</evidence>
<evidence type="ECO:0000313" key="2">
    <source>
        <dbReference type="EMBL" id="EPX58259.1"/>
    </source>
</evidence>
<dbReference type="EMBL" id="ANAH02000026">
    <property type="protein sequence ID" value="EPX58259.1"/>
    <property type="molecule type" value="Genomic_DNA"/>
</dbReference>
<dbReference type="AlphaFoldDB" id="S9QAA2"/>
<sequence length="444" mass="46714">MPVPMKLRSPWPSACLRAFLWLLLASGCATTRVVNLDIGQGAPITYEPVDSRPIKIEGSEFKTAVAQLVLDMRLNLGLEDSKQGDRLSLLASASTGGVVDGAHGRTVPPSSERMCQQQRDPNGCLSLLTGGAMKDPSERRMMALFFAFDTVWDGVEDAVGDLTNPAALRAMVVSMVGTALVMLVAPEPITKLLAIGLTASLIAYLGTGPVWNLGRGFLRLMEEAKNARDISELEDSGHRFGKVLGDNGARVLVIVALAALGGENAMAARGAKMPGFTRAALRAQTEGGFQLSGALAGEVQSIALPSASVLNVALAPTAVAAVAMGPGSAIQGDPEGNIHHICTNKNEVSEASGGPWTPQFEKIFELAGMKLSDTANLVRLKGHKGPHPAEYHKDVLGRITEATKGCRGTAQCQSVLVDALAEIARDLTTAGTRLRQLVLKNPEA</sequence>
<dbReference type="PROSITE" id="PS51257">
    <property type="entry name" value="PROKAR_LIPOPROTEIN"/>
    <property type="match status" value="1"/>
</dbReference>
<name>S9QAA2_CYSF2</name>
<gene>
    <name evidence="2" type="ORF">D187_004296</name>
</gene>
<protein>
    <submittedName>
        <fullName evidence="2">Lipoprotein</fullName>
    </submittedName>
</protein>